<keyword evidence="1" id="KW-0812">Transmembrane</keyword>
<name>A0ABQ9SYF6_9PEZI</name>
<dbReference type="EMBL" id="MOPA01000002">
    <property type="protein sequence ID" value="KAK1544558.1"/>
    <property type="molecule type" value="Genomic_DNA"/>
</dbReference>
<dbReference type="Proteomes" id="UP001241169">
    <property type="component" value="Unassembled WGS sequence"/>
</dbReference>
<keyword evidence="1" id="KW-0472">Membrane</keyword>
<keyword evidence="3" id="KW-1185">Reference proteome</keyword>
<protein>
    <submittedName>
        <fullName evidence="2">Uncharacterized protein</fullName>
    </submittedName>
</protein>
<gene>
    <name evidence="2" type="ORF">CPAR01_02060</name>
</gene>
<comment type="caution">
    <text evidence="2">The sequence shown here is derived from an EMBL/GenBank/DDBJ whole genome shotgun (WGS) entry which is preliminary data.</text>
</comment>
<feature type="transmembrane region" description="Helical" evidence="1">
    <location>
        <begin position="351"/>
        <end position="373"/>
    </location>
</feature>
<proteinExistence type="predicted"/>
<evidence type="ECO:0000313" key="2">
    <source>
        <dbReference type="EMBL" id="KAK1544558.1"/>
    </source>
</evidence>
<organism evidence="2 3">
    <name type="scientific">Colletotrichum paranaense</name>
    <dbReference type="NCBI Taxonomy" id="1914294"/>
    <lineage>
        <taxon>Eukaryota</taxon>
        <taxon>Fungi</taxon>
        <taxon>Dikarya</taxon>
        <taxon>Ascomycota</taxon>
        <taxon>Pezizomycotina</taxon>
        <taxon>Sordariomycetes</taxon>
        <taxon>Hypocreomycetidae</taxon>
        <taxon>Glomerellales</taxon>
        <taxon>Glomerellaceae</taxon>
        <taxon>Colletotrichum</taxon>
        <taxon>Colletotrichum acutatum species complex</taxon>
    </lineage>
</organism>
<dbReference type="RefSeq" id="XP_060353676.1">
    <property type="nucleotide sequence ID" value="XM_060486348.1"/>
</dbReference>
<reference evidence="2 3" key="1">
    <citation type="submission" date="2016-10" db="EMBL/GenBank/DDBJ databases">
        <title>The genome sequence of Colletotrichum fioriniae PJ7.</title>
        <authorList>
            <person name="Baroncelli R."/>
        </authorList>
    </citation>
    <scope>NUCLEOTIDE SEQUENCE [LARGE SCALE GENOMIC DNA]</scope>
    <source>
        <strain evidence="2 3">IMI 384185</strain>
    </source>
</reference>
<evidence type="ECO:0000256" key="1">
    <source>
        <dbReference type="SAM" id="Phobius"/>
    </source>
</evidence>
<dbReference type="GeneID" id="85370247"/>
<evidence type="ECO:0000313" key="3">
    <source>
        <dbReference type="Proteomes" id="UP001241169"/>
    </source>
</evidence>
<sequence>MQPLTSQVFRPRAFKWDLPFRSYEWEDFSYIDTLIDEYDAVGTPLDIFLNTPDHSPLNGFETPFFRVLCPDNILIAIRGGRAPDSAVAWLHDRSTTKGPRDYNGVKSARDFQEILKLKFLCEGQTSLVVSGWNHTVWTGCSLTDTYFYPDLEDPNNDELLIHYMDSEGAQWDAIAASDVTIGRVMITDPREYFLMVLRIRSKKCRDEWRSVLHNMRHRVEEYLGDPHIPQERPKATLGNADDQADAVEQSERWARGSSDILFKLIGALSKTITSWEAFSLGDAVSLQFSFPPSDDNPVDHMLYDIGGMFDDLRKILVDLKQLELRIERFKSNLQFVSPLALAGSIMQSGIVFQPSLLCFTVLAIGMGAITLGMKAIMTWYSQHCVTVRARGALGEREVAEIMAAELRNQGGGSASNAFSGMVLQHPAASRQFV</sequence>
<keyword evidence="1" id="KW-1133">Transmembrane helix</keyword>
<accession>A0ABQ9SYF6</accession>